<comment type="caution">
    <text evidence="1">The sequence shown here is derived from an EMBL/GenBank/DDBJ whole genome shotgun (WGS) entry which is preliminary data.</text>
</comment>
<dbReference type="AlphaFoldDB" id="T0K554"/>
<name>T0K554_COLGC</name>
<evidence type="ECO:0000313" key="1">
    <source>
        <dbReference type="EMBL" id="EQB48103.1"/>
    </source>
</evidence>
<dbReference type="Proteomes" id="UP000015530">
    <property type="component" value="Unassembled WGS sequence"/>
</dbReference>
<dbReference type="OMA" id="MILVMQM"/>
<organism evidence="1 2">
    <name type="scientific">Colletotrichum gloeosporioides (strain Cg-14)</name>
    <name type="common">Anthracnose fungus</name>
    <name type="synonym">Glomerella cingulata</name>
    <dbReference type="NCBI Taxonomy" id="1237896"/>
    <lineage>
        <taxon>Eukaryota</taxon>
        <taxon>Fungi</taxon>
        <taxon>Dikarya</taxon>
        <taxon>Ascomycota</taxon>
        <taxon>Pezizomycotina</taxon>
        <taxon>Sordariomycetes</taxon>
        <taxon>Hypocreomycetidae</taxon>
        <taxon>Glomerellales</taxon>
        <taxon>Glomerellaceae</taxon>
        <taxon>Colletotrichum</taxon>
        <taxon>Colletotrichum gloeosporioides species complex</taxon>
    </lineage>
</organism>
<evidence type="ECO:0000313" key="2">
    <source>
        <dbReference type="Proteomes" id="UP000015530"/>
    </source>
</evidence>
<dbReference type="HOGENOM" id="CLU_2440707_0_0_1"/>
<sequence>MPAMAPLLSPEDGVLGFDEEEVAKLTGRVGVLVAGVALRVMRTERSGASKPLVGAVRVAPPPSRPPTAVKMSVGTAFMLCVPQTLSASHE</sequence>
<proteinExistence type="predicted"/>
<gene>
    <name evidence="1" type="ORF">CGLO_12693</name>
</gene>
<accession>T0K554</accession>
<reference evidence="2" key="1">
    <citation type="journal article" date="2013" name="Mol. Plant Microbe Interact.">
        <title>Global aspects of pacC regulation of pathogenicity genes in Colletotrichum gloeosporioides as revealed by transcriptome analysis.</title>
        <authorList>
            <person name="Alkan N."/>
            <person name="Meng X."/>
            <person name="Friedlander G."/>
            <person name="Reuveni E."/>
            <person name="Sukno S."/>
            <person name="Sherman A."/>
            <person name="Thon M."/>
            <person name="Fluhr R."/>
            <person name="Prusky D."/>
        </authorList>
    </citation>
    <scope>NUCLEOTIDE SEQUENCE [LARGE SCALE GENOMIC DNA]</scope>
    <source>
        <strain evidence="2">Cg-14</strain>
    </source>
</reference>
<dbReference type="EMBL" id="AMYD01002721">
    <property type="protein sequence ID" value="EQB48103.1"/>
    <property type="molecule type" value="Genomic_DNA"/>
</dbReference>
<protein>
    <submittedName>
        <fullName evidence="1">Uncharacterized protein</fullName>
    </submittedName>
</protein>